<keyword evidence="2" id="KW-1185">Reference proteome</keyword>
<evidence type="ECO:0000313" key="1">
    <source>
        <dbReference type="EMBL" id="MEY8246658.1"/>
    </source>
</evidence>
<gene>
    <name evidence="1" type="ORF">AAK873_13720</name>
</gene>
<organism evidence="1 2">
    <name type="scientific">Heminiphilus faecis</name>
    <dbReference type="NCBI Taxonomy" id="2601703"/>
    <lineage>
        <taxon>Bacteria</taxon>
        <taxon>Pseudomonadati</taxon>
        <taxon>Bacteroidota</taxon>
        <taxon>Bacteroidia</taxon>
        <taxon>Bacteroidales</taxon>
        <taxon>Muribaculaceae</taxon>
        <taxon>Heminiphilus</taxon>
    </lineage>
</organism>
<comment type="caution">
    <text evidence="1">The sequence shown here is derived from an EMBL/GenBank/DDBJ whole genome shotgun (WGS) entry which is preliminary data.</text>
</comment>
<reference evidence="1 2" key="1">
    <citation type="submission" date="2024-03" db="EMBL/GenBank/DDBJ databases">
        <title>Mouse gut bacterial collection (mGBC) of GemPharmatech.</title>
        <authorList>
            <person name="He Y."/>
            <person name="Dong L."/>
            <person name="Wu D."/>
            <person name="Gao X."/>
            <person name="Lin Z."/>
        </authorList>
    </citation>
    <scope>NUCLEOTIDE SEQUENCE [LARGE SCALE GENOMIC DNA]</scope>
    <source>
        <strain evidence="1 2">54-13</strain>
    </source>
</reference>
<accession>A0ABV4CZ21</accession>
<sequence>MDKLDFIKLLENTTIPEGCTDTAKYLQPIANVLMEIMPPLLFRFRTINEYSLSALDKDLIFCSRAKDFNDPYDSLLTAQSLETILNTDPKSQFSLMSVFRQLLIEGYEIPEHIRDVFPSDLLKNLVASLREKSNDSTDINDMDKFTQIVNELKKRVNFFEVELRNSNSFACFSEAISSITMWGHYADYHKGFALSYDMKPLISSPSRNIMVMPVIYSSVRFDATNLLASCLGKNVGIPVKRLDMLDSIKSSLYKSPDWEYEKEWRLINTNNMLDSHPYLKYAPVGIYYGAQISDINKKILHRIAFEKGLAEFEMYIDKSSSDYKMKIRPLPFK</sequence>
<dbReference type="EMBL" id="JBCLPP010000070">
    <property type="protein sequence ID" value="MEY8246658.1"/>
    <property type="molecule type" value="Genomic_DNA"/>
</dbReference>
<proteinExistence type="predicted"/>
<dbReference type="Pfam" id="PF11185">
    <property type="entry name" value="DUF2971"/>
    <property type="match status" value="1"/>
</dbReference>
<name>A0ABV4CZ21_9BACT</name>
<dbReference type="RefSeq" id="WP_148464618.1">
    <property type="nucleotide sequence ID" value="NZ_JBCLPP010000070.1"/>
</dbReference>
<protein>
    <submittedName>
        <fullName evidence="1">DUF2971 domain-containing protein</fullName>
    </submittedName>
</protein>
<evidence type="ECO:0000313" key="2">
    <source>
        <dbReference type="Proteomes" id="UP001565200"/>
    </source>
</evidence>
<dbReference type="Proteomes" id="UP001565200">
    <property type="component" value="Unassembled WGS sequence"/>
</dbReference>
<dbReference type="InterPro" id="IPR021352">
    <property type="entry name" value="DUF2971"/>
</dbReference>